<dbReference type="GO" id="GO:0051539">
    <property type="term" value="F:4 iron, 4 sulfur cluster binding"/>
    <property type="evidence" value="ECO:0007669"/>
    <property type="project" value="UniProtKB-KW"/>
</dbReference>
<dbReference type="InterPro" id="IPR044137">
    <property type="entry name" value="AcnA_IRP_Swivel"/>
</dbReference>
<dbReference type="FunFam" id="3.20.19.10:FF:000001">
    <property type="entry name" value="Aconitate hydratase"/>
    <property type="match status" value="1"/>
</dbReference>
<reference evidence="11 12" key="1">
    <citation type="submission" date="2019-11" db="EMBL/GenBank/DDBJ databases">
        <title>Comparative genomics of hydrocarbon-degrading Desulfosarcina strains.</title>
        <authorList>
            <person name="Watanabe M."/>
            <person name="Kojima H."/>
            <person name="Fukui M."/>
        </authorList>
    </citation>
    <scope>NUCLEOTIDE SEQUENCE [LARGE SCALE GENOMIC DNA]</scope>
    <source>
        <strain evidence="11 12">PP31</strain>
    </source>
</reference>
<keyword evidence="7 9" id="KW-0456">Lyase</keyword>
<dbReference type="PROSITE" id="PS00450">
    <property type="entry name" value="ACONITASE_1"/>
    <property type="match status" value="1"/>
</dbReference>
<keyword evidence="4" id="KW-0479">Metal-binding</keyword>
<dbReference type="EMBL" id="AP021875">
    <property type="protein sequence ID" value="BBO73666.1"/>
    <property type="molecule type" value="Genomic_DNA"/>
</dbReference>
<dbReference type="SUPFAM" id="SSF52016">
    <property type="entry name" value="LeuD/IlvD-like"/>
    <property type="match status" value="1"/>
</dbReference>
<dbReference type="GO" id="GO:0006099">
    <property type="term" value="P:tricarboxylic acid cycle"/>
    <property type="evidence" value="ECO:0007669"/>
    <property type="project" value="UniProtKB-UniPathway"/>
</dbReference>
<accession>A0A5K7YWE9</accession>
<dbReference type="InterPro" id="IPR018136">
    <property type="entry name" value="Aconitase_4Fe-4S_BS"/>
</dbReference>
<dbReference type="CDD" id="cd01580">
    <property type="entry name" value="AcnA_IRP_Swivel"/>
    <property type="match status" value="1"/>
</dbReference>
<dbReference type="GO" id="GO:0046872">
    <property type="term" value="F:metal ion binding"/>
    <property type="evidence" value="ECO:0007669"/>
    <property type="project" value="UniProtKB-KW"/>
</dbReference>
<keyword evidence="5 9" id="KW-0408">Iron</keyword>
<evidence type="ECO:0000313" key="12">
    <source>
        <dbReference type="Proteomes" id="UP000427769"/>
    </source>
</evidence>
<evidence type="ECO:0000256" key="8">
    <source>
        <dbReference type="ARBA" id="ARBA00023501"/>
    </source>
</evidence>
<name>A0A5K7YWE9_9BACT</name>
<dbReference type="InterPro" id="IPR036008">
    <property type="entry name" value="Aconitase_4Fe-4S_dom"/>
</dbReference>
<evidence type="ECO:0000256" key="3">
    <source>
        <dbReference type="ARBA" id="ARBA00007185"/>
    </source>
</evidence>
<dbReference type="InterPro" id="IPR013766">
    <property type="entry name" value="Thioredoxin_domain"/>
</dbReference>
<comment type="catalytic activity">
    <reaction evidence="8 9">
        <text>citrate = D-threo-isocitrate</text>
        <dbReference type="Rhea" id="RHEA:10336"/>
        <dbReference type="ChEBI" id="CHEBI:15562"/>
        <dbReference type="ChEBI" id="CHEBI:16947"/>
        <dbReference type="EC" id="4.2.1.3"/>
    </reaction>
</comment>
<evidence type="ECO:0000313" key="11">
    <source>
        <dbReference type="EMBL" id="BBO73666.1"/>
    </source>
</evidence>
<gene>
    <name evidence="11" type="primary">acoA_2</name>
    <name evidence="11" type="ORF">DSCW_10830</name>
</gene>
<dbReference type="OrthoDB" id="9764318at2"/>
<evidence type="ECO:0000256" key="5">
    <source>
        <dbReference type="ARBA" id="ARBA00023004"/>
    </source>
</evidence>
<dbReference type="SUPFAM" id="SSF53732">
    <property type="entry name" value="Aconitase iron-sulfur domain"/>
    <property type="match status" value="1"/>
</dbReference>
<dbReference type="CDD" id="cd01586">
    <property type="entry name" value="AcnA_IRP"/>
    <property type="match status" value="1"/>
</dbReference>
<dbReference type="PANTHER" id="PTHR11670">
    <property type="entry name" value="ACONITASE/IRON-RESPONSIVE ELEMENT FAMILY MEMBER"/>
    <property type="match status" value="1"/>
</dbReference>
<sequence length="914" mass="100412">MKNTDYAKALTIDDKSYTFFDFNQYAADADAPIDKLPYSIRILVENLLRKLDGRVVKENDLSNIVHWKKSYDAPVEIPYHPARVLMQDFTGVPAVVDLAAMRDAVKALGKDPAKVNPLVPTELVVDHSIQVDNFGTDDSLEKNVAKEYERNGERYELLKWAQKSFSNFKVVPPNSGICHQVNLENLGRVVISDETDDKAIAFPDTVVGTDSHTPMINGIGVMGWGVGGIEAEAVMLGQPYYMSIPEVVGVRLTGKLKPGVTATDLVLTITEMLRKVNVVEKFVEYFGAGMKSLSVTDRATIANMTPEYGATLGFFPIDEKTLDYLKLTGRTERARLVEAWAKTTGMFYTGDADPEFTQVVELDLATVKPSLAGPARPQDRIALPDLKKTFADILGCEYDRDAEVKQLSEFHDESGSKTVRALRCRPVAQRRFDLEINDRPVIIGDGNIVIAAITSCTNTSNPHVLMGAGLIAKNAVARGLKVPPFVKTSLAPGSKVVEDYLQSAGLVPYFDALGFHLAAFGCTTCIGNSGPLHPAIEKIIVENDLNVAAVLSGNRNFEARIHQNIKSNFLASPMLVVLFALAGRVDIDLTIEPVGLDPNGQPVYLDDLWPSSDQIGALVDAHVKAEFYQKEYARIFDGDRFWGALDVPESTTFAWNEDSTYIKNPPYFEGFSLQTEPAGDIADARTFLLLGDTVTTDHISPAGAIPEDYPAGRYLIENGVTKEQFNSYGSRRGNHEVMMRGTFGNIRIMNQLVAPKQGSYTLKFPEKKEMFNYDAAMAYKQENTPLIVLGGKEYGTGSSRDWAAKGSNLLGIKAVIAQSYERIHRNNLVGMGVLPLVFEEGQSAQSLGLDGSESYTISGIDGMAPRTRLSVKAVKEDGQEIEFKVTSRLDTEVDVEYFENGGILPCVIRKMMAV</sequence>
<evidence type="ECO:0000256" key="1">
    <source>
        <dbReference type="ARBA" id="ARBA00001966"/>
    </source>
</evidence>
<comment type="function">
    <text evidence="9">Catalyzes the isomerization of citrate to isocitrate via cis-aconitate.</text>
</comment>
<dbReference type="GO" id="GO:0003994">
    <property type="term" value="F:aconitate hydratase activity"/>
    <property type="evidence" value="ECO:0007669"/>
    <property type="project" value="UniProtKB-EC"/>
</dbReference>
<dbReference type="Pfam" id="PF00694">
    <property type="entry name" value="Aconitase_C"/>
    <property type="match status" value="1"/>
</dbReference>
<evidence type="ECO:0000256" key="9">
    <source>
        <dbReference type="RuleBase" id="RU361275"/>
    </source>
</evidence>
<dbReference type="FunFam" id="3.30.499.10:FF:000002">
    <property type="entry name" value="Aconitate hydratase"/>
    <property type="match status" value="1"/>
</dbReference>
<keyword evidence="9" id="KW-0004">4Fe-4S</keyword>
<dbReference type="KEGG" id="dwd:DSCW_10830"/>
<evidence type="ECO:0000256" key="2">
    <source>
        <dbReference type="ARBA" id="ARBA00004717"/>
    </source>
</evidence>
<dbReference type="InterPro" id="IPR000573">
    <property type="entry name" value="AconitaseA/IPMdHydase_ssu_swvl"/>
</dbReference>
<dbReference type="Gene3D" id="3.20.19.10">
    <property type="entry name" value="Aconitase, domain 4"/>
    <property type="match status" value="1"/>
</dbReference>
<dbReference type="NCBIfam" id="TIGR01341">
    <property type="entry name" value="aconitase_1"/>
    <property type="match status" value="1"/>
</dbReference>
<dbReference type="Gene3D" id="3.30.499.10">
    <property type="entry name" value="Aconitase, domain 3"/>
    <property type="match status" value="2"/>
</dbReference>
<dbReference type="NCBIfam" id="NF009520">
    <property type="entry name" value="PRK12881.1"/>
    <property type="match status" value="1"/>
</dbReference>
<comment type="cofactor">
    <cofactor evidence="1">
        <name>[4Fe-4S] cluster</name>
        <dbReference type="ChEBI" id="CHEBI:49883"/>
    </cofactor>
</comment>
<evidence type="ECO:0000259" key="10">
    <source>
        <dbReference type="PROSITE" id="PS51352"/>
    </source>
</evidence>
<keyword evidence="6 9" id="KW-0411">Iron-sulfur</keyword>
<dbReference type="InterPro" id="IPR001030">
    <property type="entry name" value="Acoase/IPM_deHydtase_lsu_aba"/>
</dbReference>
<dbReference type="InterPro" id="IPR006249">
    <property type="entry name" value="Aconitase/IRP2"/>
</dbReference>
<proteinExistence type="inferred from homology"/>
<protein>
    <recommendedName>
        <fullName evidence="9">Aconitate hydratase</fullName>
        <shortName evidence="9">Aconitase</shortName>
        <ecNumber evidence="9">4.2.1.3</ecNumber>
    </recommendedName>
</protein>
<evidence type="ECO:0000256" key="7">
    <source>
        <dbReference type="ARBA" id="ARBA00023239"/>
    </source>
</evidence>
<evidence type="ECO:0000256" key="6">
    <source>
        <dbReference type="ARBA" id="ARBA00023014"/>
    </source>
</evidence>
<dbReference type="AlphaFoldDB" id="A0A5K7YWE9"/>
<dbReference type="PRINTS" id="PR00415">
    <property type="entry name" value="ACONITASE"/>
</dbReference>
<evidence type="ECO:0000256" key="4">
    <source>
        <dbReference type="ARBA" id="ARBA00022723"/>
    </source>
</evidence>
<dbReference type="NCBIfam" id="NF006757">
    <property type="entry name" value="PRK09277.1"/>
    <property type="match status" value="1"/>
</dbReference>
<comment type="similarity">
    <text evidence="3 9">Belongs to the aconitase/IPM isomerase family.</text>
</comment>
<dbReference type="Gene3D" id="6.10.190.10">
    <property type="match status" value="1"/>
</dbReference>
<keyword evidence="12" id="KW-1185">Reference proteome</keyword>
<dbReference type="EC" id="4.2.1.3" evidence="9"/>
<dbReference type="Proteomes" id="UP000427769">
    <property type="component" value="Chromosome"/>
</dbReference>
<dbReference type="PROSITE" id="PS51352">
    <property type="entry name" value="THIOREDOXIN_2"/>
    <property type="match status" value="1"/>
</dbReference>
<dbReference type="InterPro" id="IPR015931">
    <property type="entry name" value="Acnase/IPM_dHydase_lsu_aba_1/3"/>
</dbReference>
<dbReference type="PROSITE" id="PS01244">
    <property type="entry name" value="ACONITASE_2"/>
    <property type="match status" value="1"/>
</dbReference>
<dbReference type="InterPro" id="IPR015928">
    <property type="entry name" value="Aconitase/3IPM_dehydase_swvl"/>
</dbReference>
<dbReference type="RefSeq" id="WP_155302756.1">
    <property type="nucleotide sequence ID" value="NZ_AP021875.1"/>
</dbReference>
<dbReference type="UniPathway" id="UPA00223">
    <property type="reaction ID" value="UER00718"/>
</dbReference>
<organism evidence="11 12">
    <name type="scientific">Desulfosarcina widdelii</name>
    <dbReference type="NCBI Taxonomy" id="947919"/>
    <lineage>
        <taxon>Bacteria</taxon>
        <taxon>Pseudomonadati</taxon>
        <taxon>Thermodesulfobacteriota</taxon>
        <taxon>Desulfobacteria</taxon>
        <taxon>Desulfobacterales</taxon>
        <taxon>Desulfosarcinaceae</taxon>
        <taxon>Desulfosarcina</taxon>
    </lineage>
</organism>
<dbReference type="Pfam" id="PF00330">
    <property type="entry name" value="Aconitase"/>
    <property type="match status" value="1"/>
</dbReference>
<comment type="pathway">
    <text evidence="2">Carbohydrate metabolism; tricarboxylic acid cycle; isocitrate from oxaloacetate: step 2/2.</text>
</comment>
<feature type="domain" description="Thioredoxin" evidence="10">
    <location>
        <begin position="476"/>
        <end position="624"/>
    </location>
</feature>